<evidence type="ECO:0000313" key="5">
    <source>
        <dbReference type="EMBL" id="KAK9829729.1"/>
    </source>
</evidence>
<feature type="region of interest" description="Disordered" evidence="3">
    <location>
        <begin position="62"/>
        <end position="283"/>
    </location>
</feature>
<proteinExistence type="predicted"/>
<dbReference type="PANTHER" id="PTHR22881">
    <property type="entry name" value="BROMODOMAIN CONTAINING PROTEIN"/>
    <property type="match status" value="1"/>
</dbReference>
<evidence type="ECO:0000313" key="6">
    <source>
        <dbReference type="Proteomes" id="UP001489004"/>
    </source>
</evidence>
<dbReference type="PROSITE" id="PS50014">
    <property type="entry name" value="BROMODOMAIN_2"/>
    <property type="match status" value="1"/>
</dbReference>
<dbReference type="PANTHER" id="PTHR22881:SF27">
    <property type="entry name" value="BROMODOMAIN CONTAINING 7_9"/>
    <property type="match status" value="1"/>
</dbReference>
<evidence type="ECO:0000256" key="3">
    <source>
        <dbReference type="SAM" id="MobiDB-lite"/>
    </source>
</evidence>
<dbReference type="Proteomes" id="UP001489004">
    <property type="component" value="Unassembled WGS sequence"/>
</dbReference>
<dbReference type="EMBL" id="JALJOR010000001">
    <property type="protein sequence ID" value="KAK9829729.1"/>
    <property type="molecule type" value="Genomic_DNA"/>
</dbReference>
<dbReference type="Gene3D" id="1.20.920.10">
    <property type="entry name" value="Bromodomain-like"/>
    <property type="match status" value="1"/>
</dbReference>
<evidence type="ECO:0000256" key="1">
    <source>
        <dbReference type="ARBA" id="ARBA00023117"/>
    </source>
</evidence>
<protein>
    <recommendedName>
        <fullName evidence="4">Bromo domain-containing protein</fullName>
    </recommendedName>
</protein>
<accession>A0AAW1R7X4</accession>
<dbReference type="InterPro" id="IPR051831">
    <property type="entry name" value="Bromodomain_contain_prot"/>
</dbReference>
<organism evidence="5 6">
    <name type="scientific">[Myrmecia] bisecta</name>
    <dbReference type="NCBI Taxonomy" id="41462"/>
    <lineage>
        <taxon>Eukaryota</taxon>
        <taxon>Viridiplantae</taxon>
        <taxon>Chlorophyta</taxon>
        <taxon>core chlorophytes</taxon>
        <taxon>Trebouxiophyceae</taxon>
        <taxon>Trebouxiales</taxon>
        <taxon>Trebouxiaceae</taxon>
        <taxon>Myrmecia</taxon>
    </lineage>
</organism>
<keyword evidence="6" id="KW-1185">Reference proteome</keyword>
<comment type="caution">
    <text evidence="5">The sequence shown here is derived from an EMBL/GenBank/DDBJ whole genome shotgun (WGS) entry which is preliminary data.</text>
</comment>
<dbReference type="AlphaFoldDB" id="A0AAW1R7X4"/>
<dbReference type="Pfam" id="PF00439">
    <property type="entry name" value="Bromodomain"/>
    <property type="match status" value="1"/>
</dbReference>
<gene>
    <name evidence="5" type="ORF">WJX72_007549</name>
</gene>
<feature type="domain" description="Bromo" evidence="4">
    <location>
        <begin position="289"/>
        <end position="359"/>
    </location>
</feature>
<dbReference type="InterPro" id="IPR036427">
    <property type="entry name" value="Bromodomain-like_sf"/>
</dbReference>
<evidence type="ECO:0000256" key="2">
    <source>
        <dbReference type="PROSITE-ProRule" id="PRU00035"/>
    </source>
</evidence>
<name>A0AAW1R7X4_9CHLO</name>
<dbReference type="SUPFAM" id="SSF47370">
    <property type="entry name" value="Bromodomain"/>
    <property type="match status" value="1"/>
</dbReference>
<feature type="compositionally biased region" description="Acidic residues" evidence="3">
    <location>
        <begin position="203"/>
        <end position="215"/>
    </location>
</feature>
<dbReference type="SMART" id="SM00297">
    <property type="entry name" value="BROMO"/>
    <property type="match status" value="1"/>
</dbReference>
<reference evidence="5 6" key="1">
    <citation type="journal article" date="2024" name="Nat. Commun.">
        <title>Phylogenomics reveals the evolutionary origins of lichenization in chlorophyte algae.</title>
        <authorList>
            <person name="Puginier C."/>
            <person name="Libourel C."/>
            <person name="Otte J."/>
            <person name="Skaloud P."/>
            <person name="Haon M."/>
            <person name="Grisel S."/>
            <person name="Petersen M."/>
            <person name="Berrin J.G."/>
            <person name="Delaux P.M."/>
            <person name="Dal Grande F."/>
            <person name="Keller J."/>
        </authorList>
    </citation>
    <scope>NUCLEOTIDE SEQUENCE [LARGE SCALE GENOMIC DNA]</scope>
    <source>
        <strain evidence="5 6">SAG 2043</strain>
    </source>
</reference>
<keyword evidence="1 2" id="KW-0103">Bromodomain</keyword>
<sequence length="568" mass="61634">MILTSYFQLHAGHLGAWAQNLNSALKQNQAYKSSNLGGGAAAGSGSQHHPQFDNLAAQSLEKDAKRQRDLEKQRAKQQKERERQAQQFAKQYERNEALQVKARERAAQEAQKALDKQAKHAGRTAGKQGKHLGNGAAPAAAPQSGGRPKSAGRLRAYPSGSEGAVDLPPVHPFRSLPSQPARPATSGYPAASNITVSGSLGSLDDDALGLDESESLSEQTEQTHPTASQAPPDASVPGQQQAHQQKQQQQQQQQAGQGAAATAAAGNSRGLNAPPPKRSDLERVVDRVQKKDFYEIFKHPVTEDVAPGYFKVVERAMDFTTMRAKLESNQYQSWDMLQEDMEVMFNNAMAYNTAETIYHKQAQTLLGVANKLIGLARNGVTDFRGRTAGIVRAHNAQIAAEEKKDRDARRLQERNEKAAVRSAKLAERAAASGIDISQLQLLEAEDGGADGAKLAPGRAMFKEERRSVFIDENARNTYHRIPRDQTFQRWKGLARGANGEGMAFAKGFPWLRATVNLAMPPETYARSLARFAAGLTGRAREIALARAADSISPAAASPPSAVSKCWHC</sequence>
<evidence type="ECO:0000259" key="4">
    <source>
        <dbReference type="PROSITE" id="PS50014"/>
    </source>
</evidence>
<feature type="compositionally biased region" description="Basic and acidic residues" evidence="3">
    <location>
        <begin position="91"/>
        <end position="118"/>
    </location>
</feature>
<feature type="compositionally biased region" description="Basic and acidic residues" evidence="3">
    <location>
        <begin position="62"/>
        <end position="84"/>
    </location>
</feature>
<dbReference type="InterPro" id="IPR001487">
    <property type="entry name" value="Bromodomain"/>
</dbReference>
<feature type="compositionally biased region" description="Low complexity" evidence="3">
    <location>
        <begin position="238"/>
        <end position="266"/>
    </location>
</feature>
<dbReference type="PRINTS" id="PR00503">
    <property type="entry name" value="BROMODOMAIN"/>
</dbReference>